<evidence type="ECO:0000256" key="2">
    <source>
        <dbReference type="SAM" id="MobiDB-lite"/>
    </source>
</evidence>
<evidence type="ECO:0000313" key="5">
    <source>
        <dbReference type="Proteomes" id="UP000663844"/>
    </source>
</evidence>
<dbReference type="InterPro" id="IPR000477">
    <property type="entry name" value="RT_dom"/>
</dbReference>
<evidence type="ECO:0000313" key="4">
    <source>
        <dbReference type="EMBL" id="CAF4020033.1"/>
    </source>
</evidence>
<dbReference type="PANTHER" id="PTHR21301:SF10">
    <property type="entry name" value="REVERSE TRANSCRIPTASE DOMAIN-CONTAINING PROTEIN"/>
    <property type="match status" value="1"/>
</dbReference>
<proteinExistence type="predicted"/>
<organism evidence="4 5">
    <name type="scientific">Adineta steineri</name>
    <dbReference type="NCBI Taxonomy" id="433720"/>
    <lineage>
        <taxon>Eukaryota</taxon>
        <taxon>Metazoa</taxon>
        <taxon>Spiralia</taxon>
        <taxon>Gnathifera</taxon>
        <taxon>Rotifera</taxon>
        <taxon>Eurotatoria</taxon>
        <taxon>Bdelloidea</taxon>
        <taxon>Adinetida</taxon>
        <taxon>Adinetidae</taxon>
        <taxon>Adineta</taxon>
    </lineage>
</organism>
<gene>
    <name evidence="4" type="ORF">OXD698_LOCUS30641</name>
</gene>
<keyword evidence="1" id="KW-0175">Coiled coil</keyword>
<name>A0A819PYK0_9BILA</name>
<feature type="coiled-coil region" evidence="1">
    <location>
        <begin position="786"/>
        <end position="817"/>
    </location>
</feature>
<dbReference type="Pfam" id="PF26215">
    <property type="entry name" value="HTH_animal"/>
    <property type="match status" value="1"/>
</dbReference>
<dbReference type="EMBL" id="CAJOAZ010003637">
    <property type="protein sequence ID" value="CAF4020033.1"/>
    <property type="molecule type" value="Genomic_DNA"/>
</dbReference>
<feature type="domain" description="Reverse transcriptase" evidence="3">
    <location>
        <begin position="1208"/>
        <end position="1458"/>
    </location>
</feature>
<dbReference type="PROSITE" id="PS50878">
    <property type="entry name" value="RT_POL"/>
    <property type="match status" value="1"/>
</dbReference>
<reference evidence="4" key="1">
    <citation type="submission" date="2021-02" db="EMBL/GenBank/DDBJ databases">
        <authorList>
            <person name="Nowell W R."/>
        </authorList>
    </citation>
    <scope>NUCLEOTIDE SEQUENCE</scope>
</reference>
<feature type="compositionally biased region" description="Polar residues" evidence="2">
    <location>
        <begin position="26"/>
        <end position="38"/>
    </location>
</feature>
<dbReference type="InterPro" id="IPR058912">
    <property type="entry name" value="HTH_animal"/>
</dbReference>
<feature type="region of interest" description="Disordered" evidence="2">
    <location>
        <begin position="18"/>
        <end position="38"/>
    </location>
</feature>
<comment type="caution">
    <text evidence="4">The sequence shown here is derived from an EMBL/GenBank/DDBJ whole genome shotgun (WGS) entry which is preliminary data.</text>
</comment>
<evidence type="ECO:0000259" key="3">
    <source>
        <dbReference type="PROSITE" id="PS50878"/>
    </source>
</evidence>
<accession>A0A819PYK0</accession>
<protein>
    <recommendedName>
        <fullName evidence="3">Reverse transcriptase domain-containing protein</fullName>
    </recommendedName>
</protein>
<dbReference type="Proteomes" id="UP000663844">
    <property type="component" value="Unassembled WGS sequence"/>
</dbReference>
<evidence type="ECO:0000256" key="1">
    <source>
        <dbReference type="SAM" id="Coils"/>
    </source>
</evidence>
<sequence>MEMHQSQQVDFCRDLSLSTKNDDEQNSSMQSSIEKQQIQPLKCSNPIMNRLSLLPAYPTFDRFGPINRDHLLLANVSCQELTHEQQRRRNHHPFHQPFTLIDQSNDISVRSPFMKIYDKLYGHLTERFQIDNAILDYNYQRLRQCLNIMTQERIRYGLLAMDTIGMEELRIVEHALAMEFYLQIDDELFFMKTCCFRNAQPSLYNHHGIFCIHEPKSLYGLKSCEQVTCRFCFPITDILTRGRQSQSIVQFSSAQKHRFVNGYEAILNCPASCITKNIIYALTCPCGEYDYIGYTAMSLDEQLKYHREHGNRIMHEFILGSVNSSHMRQQTKSQEELTADNMLLYKHSARCSYAIQMFLDCNPQYWCFVPMSKMEARTQNLTSDFPSNITMFPSNIHSRRDQEASTYMIDLPPLPSENYMFSTNQRTQQFYMFKEKCDLLLPNIHLDLYNATIITVLPENCSELFYRLIEALFITHAQTKLNTLGHLDGMIVENNNCNDINARMVDDRRGSWCQNLVRRPSIFWLLFSKMSTDKPDLQEGQPHDLILSTAEEVIQSQEESKKNKKKKCRGNRKLQRFRAKLRRQGLNNEAITTVINTYNNPSRPEEEEEEENVQNIDVNVQDFIELHQQAQEEVHGMVQEMATKRKRELRGGVTTSISQVSIAQPLTKRQRSTTIIELTQVKTNSKKSADKTKPNYLNTSDHVFKQMLSKALEGVENTIQSLDTPEKLQYARTYAQLVNDLFYLRLKQDYWDHYYKIATNTSIWSLELSKQIIKENNLNRIYFMTLNNVQKRRQMIIEELKQSENELDKHKQLLTDQFIDLKKLSMVIPAFVRKGQYKLSADFQRRKQLLQLDANDYCLVGAFYKLNPSEDQIRSAKIIWQATFDKQHMEEYVAILKQRIYTKRLPASFGILDHSIDNAEQMLKQLVLHADKRATLSSRRLKTIAQFKYDLLTLEITTSEELIRSHTNIIVNEKKKLTDSAATTTTAQIPLPKSLVSILNAIAARQSNIIQRAQLLTKQKFHILPSSPIIEVDSSLSSKQLAFLANGPKYVPTCQSRFSHSNIDVIIKQEYETIIKSFKNTLTDNCLSISDQRAKEFFMSIENLLCQLQTQSVSHRLSTRIRHDDKMIKSIQRIQKQENIVLRRTDKSKVFHLGSTESYHQKSMEYMQKTKAYKEITSGINPCVDHLHQVLTFINPLLQKKIIDLKLWKQWMHPNIETIELAHLYFIPKPHKIDTPLRPIVSSIRAAAKGLSHFLDQLLRPIFDRAARQTTLINGIHFVRRLELYRDIGRLSSTTTFITFDVTDLYTMIPRNGALHILEEFLNKHAKNGRIHSMPIDIIMKMAHLILNTNCFVFENKYYEQIRGGAMGSPFTMTLANIYMLKWEQSLIEHQKFHNELYGRYIDDVFMTTNLSVDQINLLLDRANGKDENIHISRSIGSTIEFLDVLVNNNHGQLHTSVYHKPAAEPYIVPFLSDHPRYIHRNTIKGALFRAARLCSNVEDFDKERLNIELMLLLNGYPPKFVSYHFKQFFEQHHIMSLMNELNDDIYRELHHKLILQPTYRERERERQIYNKKEIRVLFTFENGPKLQIKRELHRLWKKYYIYEGSLLNDVKLKFSSKSNKSLNELLVRKKPPRSMLVPNHTTTST</sequence>
<dbReference type="PANTHER" id="PTHR21301">
    <property type="entry name" value="REVERSE TRANSCRIPTASE"/>
    <property type="match status" value="1"/>
</dbReference>